<evidence type="ECO:0000256" key="1">
    <source>
        <dbReference type="ARBA" id="ARBA00022723"/>
    </source>
</evidence>
<evidence type="ECO:0000256" key="4">
    <source>
        <dbReference type="ARBA" id="ARBA00023015"/>
    </source>
</evidence>
<keyword evidence="5 8" id="KW-0238">DNA-binding</keyword>
<evidence type="ECO:0000256" key="3">
    <source>
        <dbReference type="ARBA" id="ARBA00022833"/>
    </source>
</evidence>
<evidence type="ECO:0000256" key="7">
    <source>
        <dbReference type="ARBA" id="ARBA00023242"/>
    </source>
</evidence>
<reference evidence="11" key="1">
    <citation type="submission" date="2023-04" db="EMBL/GenBank/DDBJ databases">
        <authorList>
            <person name="Vijverberg K."/>
            <person name="Xiong W."/>
            <person name="Schranz E."/>
        </authorList>
    </citation>
    <scope>NUCLEOTIDE SEQUENCE</scope>
</reference>
<protein>
    <recommendedName>
        <fullName evidence="10">Dof-type domain-containing protein</fullName>
    </recommendedName>
</protein>
<organism evidence="11 12">
    <name type="scientific">Lactuca saligna</name>
    <name type="common">Willowleaf lettuce</name>
    <dbReference type="NCBI Taxonomy" id="75948"/>
    <lineage>
        <taxon>Eukaryota</taxon>
        <taxon>Viridiplantae</taxon>
        <taxon>Streptophyta</taxon>
        <taxon>Embryophyta</taxon>
        <taxon>Tracheophyta</taxon>
        <taxon>Spermatophyta</taxon>
        <taxon>Magnoliopsida</taxon>
        <taxon>eudicotyledons</taxon>
        <taxon>Gunneridae</taxon>
        <taxon>Pentapetalae</taxon>
        <taxon>asterids</taxon>
        <taxon>campanulids</taxon>
        <taxon>Asterales</taxon>
        <taxon>Asteraceae</taxon>
        <taxon>Cichorioideae</taxon>
        <taxon>Cichorieae</taxon>
        <taxon>Lactucinae</taxon>
        <taxon>Lactuca</taxon>
    </lineage>
</organism>
<dbReference type="GO" id="GO:0008270">
    <property type="term" value="F:zinc ion binding"/>
    <property type="evidence" value="ECO:0007669"/>
    <property type="project" value="UniProtKB-KW"/>
</dbReference>
<dbReference type="PROSITE" id="PS01361">
    <property type="entry name" value="ZF_DOF_1"/>
    <property type="match status" value="1"/>
</dbReference>
<evidence type="ECO:0000256" key="5">
    <source>
        <dbReference type="ARBA" id="ARBA00023125"/>
    </source>
</evidence>
<keyword evidence="12" id="KW-1185">Reference proteome</keyword>
<evidence type="ECO:0000313" key="12">
    <source>
        <dbReference type="Proteomes" id="UP001177003"/>
    </source>
</evidence>
<dbReference type="AlphaFoldDB" id="A0AA36EIA3"/>
<evidence type="ECO:0000256" key="8">
    <source>
        <dbReference type="PROSITE-ProRule" id="PRU00071"/>
    </source>
</evidence>
<evidence type="ECO:0000259" key="10">
    <source>
        <dbReference type="PROSITE" id="PS50884"/>
    </source>
</evidence>
<keyword evidence="4" id="KW-0805">Transcription regulation</keyword>
<feature type="compositionally biased region" description="Polar residues" evidence="9">
    <location>
        <begin position="105"/>
        <end position="114"/>
    </location>
</feature>
<sequence>MNLWLRNFHHCRRVIPSPHLFNPHYYCRKIQTKRFYVTNFDRQIVMSELKDSAIKLFGKTIQLLHVDDDDVVLCKADDQQQQQQQCSSSEDIKKNTTTTQTEDTCSNPSTSSGGINDDPRTPTADNEPSSKNSTKKENQNSEEKPQKPDKILPCPRCNSMDTKFCYYNNYNVNQPRHFCKNCQRYWTAGGTMRNTPVGSGRRKNKSSSSASYYRHLIVSEAAFQPSWKTNGSVLSFGSNVPLCESMNSALNFSDKSQKSEDDLSSNSVQRNFQKYPCQIPCFPHPPPPPPPWPYPCNFQEFPRIPLPNPAQYRPPTTNLSGFPVSFYPTPQYWGCTVQPPPWSIPWVTPPSDQITPHSLLGKHSRDGYMLSQSITSSNSRNEEFSREKDSESCVFTPKTLRVNDPNEAAKSSLWSTLGILKGENGNNNDNNNTNGGNLHKAFQSKSNEKNEVVTSSLVNLQANPAAFSRSLNFRETS</sequence>
<dbReference type="GO" id="GO:0003677">
    <property type="term" value="F:DNA binding"/>
    <property type="evidence" value="ECO:0007669"/>
    <property type="project" value="UniProtKB-UniRule"/>
</dbReference>
<feature type="domain" description="Dof-type" evidence="10">
    <location>
        <begin position="152"/>
        <end position="206"/>
    </location>
</feature>
<feature type="compositionally biased region" description="Polar residues" evidence="9">
    <location>
        <begin position="123"/>
        <end position="132"/>
    </location>
</feature>
<feature type="compositionally biased region" description="Basic and acidic residues" evidence="9">
    <location>
        <begin position="134"/>
        <end position="150"/>
    </location>
</feature>
<dbReference type="PROSITE" id="PS50884">
    <property type="entry name" value="ZF_DOF_2"/>
    <property type="match status" value="1"/>
</dbReference>
<feature type="region of interest" description="Disordered" evidence="9">
    <location>
        <begin position="84"/>
        <end position="153"/>
    </location>
</feature>
<dbReference type="Proteomes" id="UP001177003">
    <property type="component" value="Chromosome 8"/>
</dbReference>
<feature type="compositionally biased region" description="Low complexity" evidence="9">
    <location>
        <begin position="424"/>
        <end position="437"/>
    </location>
</feature>
<keyword evidence="2 8" id="KW-0863">Zinc-finger</keyword>
<keyword evidence="6" id="KW-0804">Transcription</keyword>
<dbReference type="InterPro" id="IPR003851">
    <property type="entry name" value="Znf_Dof"/>
</dbReference>
<keyword evidence="3" id="KW-0862">Zinc</keyword>
<evidence type="ECO:0000256" key="9">
    <source>
        <dbReference type="SAM" id="MobiDB-lite"/>
    </source>
</evidence>
<evidence type="ECO:0000256" key="2">
    <source>
        <dbReference type="ARBA" id="ARBA00022771"/>
    </source>
</evidence>
<dbReference type="EMBL" id="OX465084">
    <property type="protein sequence ID" value="CAI9297084.1"/>
    <property type="molecule type" value="Genomic_DNA"/>
</dbReference>
<dbReference type="GO" id="GO:0005634">
    <property type="term" value="C:nucleus"/>
    <property type="evidence" value="ECO:0007669"/>
    <property type="project" value="UniProtKB-SubCell"/>
</dbReference>
<evidence type="ECO:0000256" key="6">
    <source>
        <dbReference type="ARBA" id="ARBA00023163"/>
    </source>
</evidence>
<dbReference type="InterPro" id="IPR045174">
    <property type="entry name" value="Dof"/>
</dbReference>
<dbReference type="GO" id="GO:0003700">
    <property type="term" value="F:DNA-binding transcription factor activity"/>
    <property type="evidence" value="ECO:0007669"/>
    <property type="project" value="InterPro"/>
</dbReference>
<keyword evidence="7 8" id="KW-0539">Nucleus</keyword>
<accession>A0AA36EIA3</accession>
<proteinExistence type="predicted"/>
<dbReference type="PANTHER" id="PTHR31089">
    <property type="entry name" value="CYCLIC DOF FACTOR 2"/>
    <property type="match status" value="1"/>
</dbReference>
<dbReference type="Pfam" id="PF02701">
    <property type="entry name" value="Zn_ribbon_Dof"/>
    <property type="match status" value="1"/>
</dbReference>
<dbReference type="PANTHER" id="PTHR31089:SF52">
    <property type="entry name" value="CYCLIC DOF FACTOR 1-LIKE"/>
    <property type="match status" value="1"/>
</dbReference>
<name>A0AA36EIA3_LACSI</name>
<comment type="subcellular location">
    <subcellularLocation>
        <location evidence="8">Nucleus</location>
    </subcellularLocation>
</comment>
<keyword evidence="1" id="KW-0479">Metal-binding</keyword>
<gene>
    <name evidence="11" type="ORF">LSALG_LOCUS35919</name>
</gene>
<feature type="region of interest" description="Disordered" evidence="9">
    <location>
        <begin position="424"/>
        <end position="447"/>
    </location>
</feature>
<evidence type="ECO:0000313" key="11">
    <source>
        <dbReference type="EMBL" id="CAI9297084.1"/>
    </source>
</evidence>